<protein>
    <submittedName>
        <fullName evidence="2">Uncharacterized protein</fullName>
    </submittedName>
</protein>
<evidence type="ECO:0000313" key="3">
    <source>
        <dbReference type="Proteomes" id="UP001228905"/>
    </source>
</evidence>
<keyword evidence="3" id="KW-1185">Reference proteome</keyword>
<dbReference type="Proteomes" id="UP001228905">
    <property type="component" value="Unassembled WGS sequence"/>
</dbReference>
<dbReference type="RefSeq" id="WP_307352623.1">
    <property type="nucleotide sequence ID" value="NZ_JAUSVS010000012.1"/>
</dbReference>
<evidence type="ECO:0000256" key="1">
    <source>
        <dbReference type="SAM" id="SignalP"/>
    </source>
</evidence>
<keyword evidence="1" id="KW-0732">Signal</keyword>
<organism evidence="2 3">
    <name type="scientific">Caulobacter ginsengisoli</name>
    <dbReference type="NCBI Taxonomy" id="400775"/>
    <lineage>
        <taxon>Bacteria</taxon>
        <taxon>Pseudomonadati</taxon>
        <taxon>Pseudomonadota</taxon>
        <taxon>Alphaproteobacteria</taxon>
        <taxon>Caulobacterales</taxon>
        <taxon>Caulobacteraceae</taxon>
        <taxon>Caulobacter</taxon>
    </lineage>
</organism>
<gene>
    <name evidence="2" type="ORF">QO010_004312</name>
</gene>
<feature type="chain" id="PRO_5046117006" evidence="1">
    <location>
        <begin position="23"/>
        <end position="155"/>
    </location>
</feature>
<reference evidence="2 3" key="1">
    <citation type="submission" date="2023-07" db="EMBL/GenBank/DDBJ databases">
        <title>Genomic Encyclopedia of Type Strains, Phase IV (KMG-IV): sequencing the most valuable type-strain genomes for metagenomic binning, comparative biology and taxonomic classification.</title>
        <authorList>
            <person name="Goeker M."/>
        </authorList>
    </citation>
    <scope>NUCLEOTIDE SEQUENCE [LARGE SCALE GENOMIC DNA]</scope>
    <source>
        <strain evidence="2 3">DSM 18695</strain>
    </source>
</reference>
<proteinExistence type="predicted"/>
<comment type="caution">
    <text evidence="2">The sequence shown here is derived from an EMBL/GenBank/DDBJ whole genome shotgun (WGS) entry which is preliminary data.</text>
</comment>
<accession>A0ABU0IZX2</accession>
<sequence length="155" mass="16507">MSCDAVAFSAMLWLAAASPADKANLQMAEISAPAPPPSVAGEPLFADIIRRAGALRTQVDGFKGLTGPLPNFAQFQADVAKLSDLDMQGHLVLKERGVTDDLKCILRGISQDLPVRLKDVANAADPKARDQALKEMSYLLRDNVEVITSPPQPAA</sequence>
<feature type="signal peptide" evidence="1">
    <location>
        <begin position="1"/>
        <end position="22"/>
    </location>
</feature>
<dbReference type="EMBL" id="JAUSVS010000012">
    <property type="protein sequence ID" value="MDQ0466517.1"/>
    <property type="molecule type" value="Genomic_DNA"/>
</dbReference>
<name>A0ABU0IZX2_9CAUL</name>
<evidence type="ECO:0000313" key="2">
    <source>
        <dbReference type="EMBL" id="MDQ0466517.1"/>
    </source>
</evidence>